<evidence type="ECO:0000313" key="1">
    <source>
        <dbReference type="EMBL" id="GLR13983.1"/>
    </source>
</evidence>
<protein>
    <submittedName>
        <fullName evidence="1">Uncharacterized protein</fullName>
    </submittedName>
</protein>
<organism evidence="1 2">
    <name type="scientific">Chitinimonas prasina</name>
    <dbReference type="NCBI Taxonomy" id="1434937"/>
    <lineage>
        <taxon>Bacteria</taxon>
        <taxon>Pseudomonadati</taxon>
        <taxon>Pseudomonadota</taxon>
        <taxon>Betaproteobacteria</taxon>
        <taxon>Neisseriales</taxon>
        <taxon>Chitinibacteraceae</taxon>
        <taxon>Chitinimonas</taxon>
    </lineage>
</organism>
<sequence>MQFKSAAHLLAWAFETSERPILRSARCYDAGSAEVRGGGPVGMSAHDKHAQAAVVMAFLSSLPVGQKCVVFGLFNPTMRENMSIAAADSVPSKYGFQAARYAARMWMTPVSQKGATAGSEVELAGMAGCSAATAHRYKHAVWAELDAQYTAALKAVAHRFDELLRPAQEASRTGS</sequence>
<comment type="caution">
    <text evidence="1">The sequence shown here is derived from an EMBL/GenBank/DDBJ whole genome shotgun (WGS) entry which is preliminary data.</text>
</comment>
<accession>A0ABQ5YJ23</accession>
<dbReference type="Proteomes" id="UP001156706">
    <property type="component" value="Unassembled WGS sequence"/>
</dbReference>
<evidence type="ECO:0000313" key="2">
    <source>
        <dbReference type="Proteomes" id="UP001156706"/>
    </source>
</evidence>
<reference evidence="2" key="1">
    <citation type="journal article" date="2019" name="Int. J. Syst. Evol. Microbiol.">
        <title>The Global Catalogue of Microorganisms (GCM) 10K type strain sequencing project: providing services to taxonomists for standard genome sequencing and annotation.</title>
        <authorList>
            <consortium name="The Broad Institute Genomics Platform"/>
            <consortium name="The Broad Institute Genome Sequencing Center for Infectious Disease"/>
            <person name="Wu L."/>
            <person name="Ma J."/>
        </authorList>
    </citation>
    <scope>NUCLEOTIDE SEQUENCE [LARGE SCALE GENOMIC DNA]</scope>
    <source>
        <strain evidence="2">NBRC 110044</strain>
    </source>
</reference>
<gene>
    <name evidence="1" type="ORF">GCM10007907_27730</name>
</gene>
<keyword evidence="2" id="KW-1185">Reference proteome</keyword>
<name>A0ABQ5YJ23_9NEIS</name>
<proteinExistence type="predicted"/>
<dbReference type="RefSeq" id="WP_284197078.1">
    <property type="nucleotide sequence ID" value="NZ_BSOG01000003.1"/>
</dbReference>
<dbReference type="EMBL" id="BSOG01000003">
    <property type="protein sequence ID" value="GLR13983.1"/>
    <property type="molecule type" value="Genomic_DNA"/>
</dbReference>